<keyword evidence="3" id="KW-1185">Reference proteome</keyword>
<dbReference type="RefSeq" id="WP_066624862.1">
    <property type="nucleotide sequence ID" value="NZ_JBHSYQ010000001.1"/>
</dbReference>
<dbReference type="PROSITE" id="PS51257">
    <property type="entry name" value="PROKAR_LIPOPROTEIN"/>
    <property type="match status" value="1"/>
</dbReference>
<dbReference type="Proteomes" id="UP001596405">
    <property type="component" value="Unassembled WGS sequence"/>
</dbReference>
<protein>
    <submittedName>
        <fullName evidence="2">DUF6252 family protein</fullName>
    </submittedName>
</protein>
<organism evidence="2 3">
    <name type="scientific">Rufibacter roseus</name>
    <dbReference type="NCBI Taxonomy" id="1567108"/>
    <lineage>
        <taxon>Bacteria</taxon>
        <taxon>Pseudomonadati</taxon>
        <taxon>Bacteroidota</taxon>
        <taxon>Cytophagia</taxon>
        <taxon>Cytophagales</taxon>
        <taxon>Hymenobacteraceae</taxon>
        <taxon>Rufibacter</taxon>
    </lineage>
</organism>
<evidence type="ECO:0000256" key="1">
    <source>
        <dbReference type="SAM" id="SignalP"/>
    </source>
</evidence>
<sequence length="172" mass="19254">MKKLFCSLLPVILFFLTACEKEEELPEPTQTGAGIMAARINGKPWQHNSAGGTLGGGSIQVNYYTNGYLHIFGQRQDDYYDNNITLSLSKVTHTGEYTLEEKVTNSYGTLNDYTSNSRSYQTTASTTGTVTITKLDTHSKIISGTFSFRAQNRYDPAEFVEVTEGRFDVRYE</sequence>
<evidence type="ECO:0000313" key="2">
    <source>
        <dbReference type="EMBL" id="MFC6996037.1"/>
    </source>
</evidence>
<keyword evidence="1" id="KW-0732">Signal</keyword>
<gene>
    <name evidence="2" type="ORF">ACFQHR_00290</name>
</gene>
<name>A0ABW2DDU2_9BACT</name>
<feature type="signal peptide" evidence="1">
    <location>
        <begin position="1"/>
        <end position="18"/>
    </location>
</feature>
<dbReference type="Pfam" id="PF19765">
    <property type="entry name" value="DUF6252"/>
    <property type="match status" value="1"/>
</dbReference>
<feature type="chain" id="PRO_5046596690" evidence="1">
    <location>
        <begin position="19"/>
        <end position="172"/>
    </location>
</feature>
<dbReference type="EMBL" id="JBHSYQ010000001">
    <property type="protein sequence ID" value="MFC6996037.1"/>
    <property type="molecule type" value="Genomic_DNA"/>
</dbReference>
<proteinExistence type="predicted"/>
<reference evidence="3" key="1">
    <citation type="journal article" date="2019" name="Int. J. Syst. Evol. Microbiol.">
        <title>The Global Catalogue of Microorganisms (GCM) 10K type strain sequencing project: providing services to taxonomists for standard genome sequencing and annotation.</title>
        <authorList>
            <consortium name="The Broad Institute Genomics Platform"/>
            <consortium name="The Broad Institute Genome Sequencing Center for Infectious Disease"/>
            <person name="Wu L."/>
            <person name="Ma J."/>
        </authorList>
    </citation>
    <scope>NUCLEOTIDE SEQUENCE [LARGE SCALE GENOMIC DNA]</scope>
    <source>
        <strain evidence="3">CGMCC 4.7393</strain>
    </source>
</reference>
<accession>A0ABW2DDU2</accession>
<comment type="caution">
    <text evidence="2">The sequence shown here is derived from an EMBL/GenBank/DDBJ whole genome shotgun (WGS) entry which is preliminary data.</text>
</comment>
<evidence type="ECO:0000313" key="3">
    <source>
        <dbReference type="Proteomes" id="UP001596405"/>
    </source>
</evidence>
<dbReference type="InterPro" id="IPR046219">
    <property type="entry name" value="DUF6252"/>
</dbReference>